<dbReference type="GO" id="GO:0006352">
    <property type="term" value="P:DNA-templated transcription initiation"/>
    <property type="evidence" value="ECO:0007669"/>
    <property type="project" value="InterPro"/>
</dbReference>
<name>A0AB73H4C4_LISIO</name>
<dbReference type="Proteomes" id="UP000552309">
    <property type="component" value="Unassembled WGS sequence"/>
</dbReference>
<dbReference type="InterPro" id="IPR036388">
    <property type="entry name" value="WH-like_DNA-bd_sf"/>
</dbReference>
<dbReference type="GO" id="GO:0016987">
    <property type="term" value="F:sigma factor activity"/>
    <property type="evidence" value="ECO:0007669"/>
    <property type="project" value="InterPro"/>
</dbReference>
<comment type="caution">
    <text evidence="4">The sequence shown here is derived from an EMBL/GenBank/DDBJ whole genome shotgun (WGS) entry which is preliminary data.</text>
</comment>
<evidence type="ECO:0000259" key="3">
    <source>
        <dbReference type="PROSITE" id="PS00622"/>
    </source>
</evidence>
<feature type="domain" description="HTH luxR-type" evidence="3">
    <location>
        <begin position="61"/>
        <end position="88"/>
    </location>
</feature>
<evidence type="ECO:0000256" key="2">
    <source>
        <dbReference type="ARBA" id="ARBA00023163"/>
    </source>
</evidence>
<dbReference type="AlphaFoldDB" id="A0AB73H4C4"/>
<dbReference type="InterPro" id="IPR016032">
    <property type="entry name" value="Sig_transdc_resp-reg_C-effctor"/>
</dbReference>
<dbReference type="InterPro" id="IPR000792">
    <property type="entry name" value="Tscrpt_reg_LuxR_C"/>
</dbReference>
<dbReference type="PROSITE" id="PS00622">
    <property type="entry name" value="HTH_LUXR_1"/>
    <property type="match status" value="1"/>
</dbReference>
<dbReference type="SUPFAM" id="SSF46894">
    <property type="entry name" value="C-terminal effector domain of the bipartite response regulators"/>
    <property type="match status" value="1"/>
</dbReference>
<evidence type="ECO:0000313" key="4">
    <source>
        <dbReference type="EMBL" id="MBC2140734.1"/>
    </source>
</evidence>
<dbReference type="InterPro" id="IPR013249">
    <property type="entry name" value="RNA_pol_sigma70_r4_t2"/>
</dbReference>
<keyword evidence="1" id="KW-0805">Transcription regulation</keyword>
<dbReference type="EMBL" id="JAARXV010000001">
    <property type="protein sequence ID" value="MBC2140734.1"/>
    <property type="molecule type" value="Genomic_DNA"/>
</dbReference>
<dbReference type="Pfam" id="PF08281">
    <property type="entry name" value="Sigma70_r4_2"/>
    <property type="match status" value="1"/>
</dbReference>
<organism evidence="4 5">
    <name type="scientific">Listeria innocua</name>
    <dbReference type="NCBI Taxonomy" id="1642"/>
    <lineage>
        <taxon>Bacteria</taxon>
        <taxon>Bacillati</taxon>
        <taxon>Bacillota</taxon>
        <taxon>Bacilli</taxon>
        <taxon>Bacillales</taxon>
        <taxon>Listeriaceae</taxon>
        <taxon>Listeria</taxon>
    </lineage>
</organism>
<sequence>MKSEKIVSSTYDDSYTCFVYDSYFDSEIDGLSNLKSNLLSEVFNVLTEREKDCYRLKYVSGFSYIEIANSLDITTNTVRNMLSNSRKKLEVAKTDSLIIFELGWFE</sequence>
<dbReference type="CDD" id="cd06171">
    <property type="entry name" value="Sigma70_r4"/>
    <property type="match status" value="1"/>
</dbReference>
<dbReference type="RefSeq" id="WP_185542828.1">
    <property type="nucleotide sequence ID" value="NZ_JAARXV010000001.1"/>
</dbReference>
<keyword evidence="2" id="KW-0804">Transcription</keyword>
<evidence type="ECO:0000256" key="1">
    <source>
        <dbReference type="ARBA" id="ARBA00023015"/>
    </source>
</evidence>
<evidence type="ECO:0000313" key="5">
    <source>
        <dbReference type="Proteomes" id="UP000552309"/>
    </source>
</evidence>
<protein>
    <recommendedName>
        <fullName evidence="3">HTH luxR-type domain-containing protein</fullName>
    </recommendedName>
</protein>
<dbReference type="GO" id="GO:0003677">
    <property type="term" value="F:DNA binding"/>
    <property type="evidence" value="ECO:0007669"/>
    <property type="project" value="InterPro"/>
</dbReference>
<dbReference type="SMART" id="SM00421">
    <property type="entry name" value="HTH_LUXR"/>
    <property type="match status" value="1"/>
</dbReference>
<dbReference type="Gene3D" id="1.10.10.10">
    <property type="entry name" value="Winged helix-like DNA-binding domain superfamily/Winged helix DNA-binding domain"/>
    <property type="match status" value="1"/>
</dbReference>
<reference evidence="4 5" key="1">
    <citation type="submission" date="2020-03" db="EMBL/GenBank/DDBJ databases">
        <title>Soil Listeria distribution.</title>
        <authorList>
            <person name="Liao J."/>
            <person name="Wiedmann M."/>
        </authorList>
    </citation>
    <scope>NUCLEOTIDE SEQUENCE [LARGE SCALE GENOMIC DNA]</scope>
    <source>
        <strain evidence="4 5">FSL L7-0297</strain>
    </source>
</reference>
<gene>
    <name evidence="4" type="ORF">HCA89_00310</name>
</gene>
<accession>A0AB73H4C4</accession>
<proteinExistence type="predicted"/>